<reference evidence="1" key="1">
    <citation type="submission" date="2023-01" db="EMBL/GenBank/DDBJ databases">
        <title>Colletotrichum chrysophilum M932 genome sequence.</title>
        <authorList>
            <person name="Baroncelli R."/>
        </authorList>
    </citation>
    <scope>NUCLEOTIDE SEQUENCE</scope>
    <source>
        <strain evidence="1">M932</strain>
    </source>
</reference>
<evidence type="ECO:0000313" key="2">
    <source>
        <dbReference type="Proteomes" id="UP001243330"/>
    </source>
</evidence>
<protein>
    <submittedName>
        <fullName evidence="1">Uncharacterized protein</fullName>
    </submittedName>
</protein>
<organism evidence="1 2">
    <name type="scientific">Colletotrichum chrysophilum</name>
    <dbReference type="NCBI Taxonomy" id="1836956"/>
    <lineage>
        <taxon>Eukaryota</taxon>
        <taxon>Fungi</taxon>
        <taxon>Dikarya</taxon>
        <taxon>Ascomycota</taxon>
        <taxon>Pezizomycotina</taxon>
        <taxon>Sordariomycetes</taxon>
        <taxon>Hypocreomycetidae</taxon>
        <taxon>Glomerellales</taxon>
        <taxon>Glomerellaceae</taxon>
        <taxon>Colletotrichum</taxon>
        <taxon>Colletotrichum gloeosporioides species complex</taxon>
    </lineage>
</organism>
<proteinExistence type="predicted"/>
<name>A0AAD9E7C3_9PEZI</name>
<evidence type="ECO:0000313" key="1">
    <source>
        <dbReference type="EMBL" id="KAK1837378.1"/>
    </source>
</evidence>
<gene>
    <name evidence="1" type="ORF">CCHR01_20001</name>
</gene>
<dbReference type="AlphaFoldDB" id="A0AAD9E7C3"/>
<comment type="caution">
    <text evidence="1">The sequence shown here is derived from an EMBL/GenBank/DDBJ whole genome shotgun (WGS) entry which is preliminary data.</text>
</comment>
<accession>A0AAD9E7C3</accession>
<keyword evidence="2" id="KW-1185">Reference proteome</keyword>
<dbReference type="Proteomes" id="UP001243330">
    <property type="component" value="Unassembled WGS sequence"/>
</dbReference>
<sequence>MEVFASQSGFFSFFFFDFSRTPLKTFISHVESSLLPST</sequence>
<dbReference type="EMBL" id="JAQOWY010001394">
    <property type="protein sequence ID" value="KAK1837378.1"/>
    <property type="molecule type" value="Genomic_DNA"/>
</dbReference>